<reference evidence="2 3" key="1">
    <citation type="submission" date="2019-06" db="EMBL/GenBank/DDBJ databases">
        <title>Sequencing the genomes of 1000 actinobacteria strains.</title>
        <authorList>
            <person name="Klenk H.-P."/>
        </authorList>
    </citation>
    <scope>NUCLEOTIDE SEQUENCE [LARGE SCALE GENOMIC DNA]</scope>
    <source>
        <strain evidence="2 3">DSM 45679</strain>
    </source>
</reference>
<dbReference type="Proteomes" id="UP000320876">
    <property type="component" value="Unassembled WGS sequence"/>
</dbReference>
<organism evidence="2 3">
    <name type="scientific">Amycolatopsis cihanbeyliensis</name>
    <dbReference type="NCBI Taxonomy" id="1128664"/>
    <lineage>
        <taxon>Bacteria</taxon>
        <taxon>Bacillati</taxon>
        <taxon>Actinomycetota</taxon>
        <taxon>Actinomycetes</taxon>
        <taxon>Pseudonocardiales</taxon>
        <taxon>Pseudonocardiaceae</taxon>
        <taxon>Amycolatopsis</taxon>
    </lineage>
</organism>
<dbReference type="RefSeq" id="WP_141996197.1">
    <property type="nucleotide sequence ID" value="NZ_VFML01000001.1"/>
</dbReference>
<evidence type="ECO:0000313" key="2">
    <source>
        <dbReference type="EMBL" id="TQJ01383.1"/>
    </source>
</evidence>
<evidence type="ECO:0000256" key="1">
    <source>
        <dbReference type="SAM" id="SignalP"/>
    </source>
</evidence>
<proteinExistence type="predicted"/>
<dbReference type="PANTHER" id="PTHR34853">
    <property type="match status" value="1"/>
</dbReference>
<keyword evidence="3" id="KW-1185">Reference proteome</keyword>
<dbReference type="SUPFAM" id="SSF53474">
    <property type="entry name" value="alpha/beta-Hydrolases"/>
    <property type="match status" value="1"/>
</dbReference>
<dbReference type="AlphaFoldDB" id="A0A542DE92"/>
<gene>
    <name evidence="2" type="ORF">FB471_1061</name>
</gene>
<protein>
    <submittedName>
        <fullName evidence="2">Secretory lipase</fullName>
    </submittedName>
</protein>
<dbReference type="EMBL" id="VFML01000001">
    <property type="protein sequence ID" value="TQJ01383.1"/>
    <property type="molecule type" value="Genomic_DNA"/>
</dbReference>
<dbReference type="Gene3D" id="3.40.50.1820">
    <property type="entry name" value="alpha/beta hydrolase"/>
    <property type="match status" value="1"/>
</dbReference>
<accession>A0A542DE92</accession>
<dbReference type="InterPro" id="IPR005152">
    <property type="entry name" value="Lipase_secreted"/>
</dbReference>
<feature type="chain" id="PRO_5021906869" evidence="1">
    <location>
        <begin position="25"/>
        <end position="394"/>
    </location>
</feature>
<dbReference type="OrthoDB" id="9798122at2"/>
<dbReference type="InterPro" id="IPR029058">
    <property type="entry name" value="AB_hydrolase_fold"/>
</dbReference>
<keyword evidence="1" id="KW-0732">Signal</keyword>
<evidence type="ECO:0000313" key="3">
    <source>
        <dbReference type="Proteomes" id="UP000320876"/>
    </source>
</evidence>
<dbReference type="Pfam" id="PF03583">
    <property type="entry name" value="LIP"/>
    <property type="match status" value="1"/>
</dbReference>
<feature type="signal peptide" evidence="1">
    <location>
        <begin position="1"/>
        <end position="24"/>
    </location>
</feature>
<dbReference type="GO" id="GO:0016042">
    <property type="term" value="P:lipid catabolic process"/>
    <property type="evidence" value="ECO:0007669"/>
    <property type="project" value="InterPro"/>
</dbReference>
<name>A0A542DE92_AMYCI</name>
<dbReference type="GO" id="GO:0004806">
    <property type="term" value="F:triacylglycerol lipase activity"/>
    <property type="evidence" value="ECO:0007669"/>
    <property type="project" value="InterPro"/>
</dbReference>
<comment type="caution">
    <text evidence="2">The sequence shown here is derived from an EMBL/GenBank/DDBJ whole genome shotgun (WGS) entry which is preliminary data.</text>
</comment>
<dbReference type="PANTHER" id="PTHR34853:SF1">
    <property type="entry name" value="LIPASE 5"/>
    <property type="match status" value="1"/>
</dbReference>
<dbReference type="PIRSF" id="PIRSF029171">
    <property type="entry name" value="Esterase_LipA"/>
    <property type="match status" value="1"/>
</dbReference>
<dbReference type="Gene3D" id="1.10.260.130">
    <property type="match status" value="1"/>
</dbReference>
<sequence length="394" mass="42154">MNRSRLLTALVLAVVLTAGAPVSAAPPQPAPPGDAFYQPPSPLPDGQPGEVIRWRPGTAGPAHETVDAWQVMYHSTDALGEPNVVTGTVLLGKDVDPATAPVVAMAPGTHGPAFRCAPSKMLSIGAFYEQPALEDLLGRGYAVAMTDYEGYHPEPDTTYVTGRAMGHAVIDVVRAAQRLPVAGLSAEAEVAFRGYSQGGGAAMWAGQMQPGYAPELNLVGVAAGGVPADLAQVSIQLDGGLGFGLLAYALQGLDAAYPRLRLDSYLNEAGRTEFARMRQEACTFELLVDYRGRKLSEFTTASPVIQPEWMARIRENVLGGTPIEVPVFDYHATGDDLVWFPQAERLRRSYCDQGVPVTWRAYDTDHITLVYTGNEAAHQFIADRFAGKPVTSNC</sequence>